<dbReference type="AlphaFoldDB" id="A0A5B8XHB6"/>
<evidence type="ECO:0000313" key="3">
    <source>
        <dbReference type="Proteomes" id="UP000321934"/>
    </source>
</evidence>
<protein>
    <submittedName>
        <fullName evidence="2">Uncharacterized protein</fullName>
    </submittedName>
</protein>
<dbReference type="EMBL" id="CP029077">
    <property type="protein sequence ID" value="QED23227.1"/>
    <property type="molecule type" value="Genomic_DNA"/>
</dbReference>
<feature type="transmembrane region" description="Helical" evidence="1">
    <location>
        <begin position="16"/>
        <end position="39"/>
    </location>
</feature>
<name>A0A5B8XHB6_9RICK</name>
<reference evidence="2 3" key="1">
    <citation type="journal article" date="2019" name="ISME J.">
        <title>Deianiraea, an extracellular bacterium associated with the ciliate Paramecium, suggests an alternative scenario for the evolution of Rickettsiales.</title>
        <authorList>
            <person name="Castelli M."/>
            <person name="Sabaneyeva E."/>
            <person name="Lanzoni O."/>
            <person name="Lebedeva N."/>
            <person name="Floriano A.M."/>
            <person name="Gaiarsa S."/>
            <person name="Benken K."/>
            <person name="Modeo L."/>
            <person name="Bandi C."/>
            <person name="Potekhin A."/>
            <person name="Sassera D."/>
            <person name="Petroni G."/>
        </authorList>
    </citation>
    <scope>NUCLEOTIDE SEQUENCE [LARGE SCALE GENOMIC DNA]</scope>
    <source>
        <strain evidence="2">CyL4-1</strain>
    </source>
</reference>
<proteinExistence type="predicted"/>
<dbReference type="Proteomes" id="UP000321934">
    <property type="component" value="Chromosome"/>
</dbReference>
<keyword evidence="1" id="KW-0812">Transmembrane</keyword>
<feature type="transmembrane region" description="Helical" evidence="1">
    <location>
        <begin position="45"/>
        <end position="64"/>
    </location>
</feature>
<keyword evidence="1" id="KW-0472">Membrane</keyword>
<accession>A0A5B8XHB6</accession>
<dbReference type="RefSeq" id="WP_146820514.1">
    <property type="nucleotide sequence ID" value="NZ_CP029077.1"/>
</dbReference>
<sequence length="181" mass="21449">MEAFIKKHLSKIQAKHWIWIVVIIAIATLIICFICDIIGSDNWMGVEAIFTITTFIISAIVFLGQRKELIYQNTTQELRNEMYVFLNSKENFDNTYHVKIFMFTNNFFKLYKKIKKHNNESLINEFALHQSTRDLIGYIATETFTQDIKEYFTEDKIKEIKNLAREIAKLYITYCSNYSIL</sequence>
<evidence type="ECO:0000256" key="1">
    <source>
        <dbReference type="SAM" id="Phobius"/>
    </source>
</evidence>
<gene>
    <name evidence="2" type="ORF">Deia_00426</name>
</gene>
<evidence type="ECO:0000313" key="2">
    <source>
        <dbReference type="EMBL" id="QED23227.1"/>
    </source>
</evidence>
<keyword evidence="3" id="KW-1185">Reference proteome</keyword>
<keyword evidence="1" id="KW-1133">Transmembrane helix</keyword>
<organism evidence="2 3">
    <name type="scientific">Candidatus Deianiraea vastatrix</name>
    <dbReference type="NCBI Taxonomy" id="2163644"/>
    <lineage>
        <taxon>Bacteria</taxon>
        <taxon>Pseudomonadati</taxon>
        <taxon>Pseudomonadota</taxon>
        <taxon>Alphaproteobacteria</taxon>
        <taxon>Rickettsiales</taxon>
        <taxon>Candidatus Deianiraeaceae</taxon>
        <taxon>Candidatus Deianiraea</taxon>
    </lineage>
</organism>